<dbReference type="InterPro" id="IPR014550">
    <property type="entry name" value="UCP028704_OpgC"/>
</dbReference>
<feature type="transmembrane region" description="Helical" evidence="1">
    <location>
        <begin position="342"/>
        <end position="363"/>
    </location>
</feature>
<dbReference type="EMBL" id="LT670818">
    <property type="protein sequence ID" value="SHG13420.1"/>
    <property type="molecule type" value="Genomic_DNA"/>
</dbReference>
<evidence type="ECO:0000313" key="3">
    <source>
        <dbReference type="Proteomes" id="UP000190675"/>
    </source>
</evidence>
<feature type="transmembrane region" description="Helical" evidence="1">
    <location>
        <begin position="87"/>
        <end position="105"/>
    </location>
</feature>
<evidence type="ECO:0000256" key="1">
    <source>
        <dbReference type="SAM" id="Phobius"/>
    </source>
</evidence>
<feature type="transmembrane region" description="Helical" evidence="1">
    <location>
        <begin position="277"/>
        <end position="296"/>
    </location>
</feature>
<gene>
    <name evidence="2" type="ORF">SAMN05444169_0721</name>
</gene>
<feature type="transmembrane region" description="Helical" evidence="1">
    <location>
        <begin position="45"/>
        <end position="66"/>
    </location>
</feature>
<dbReference type="AlphaFoldDB" id="A0A1M5HBQ9"/>
<feature type="transmembrane region" description="Helical" evidence="1">
    <location>
        <begin position="233"/>
        <end position="253"/>
    </location>
</feature>
<dbReference type="PIRSF" id="PIRSF028704">
    <property type="entry name" value="UPC028704"/>
    <property type="match status" value="1"/>
</dbReference>
<evidence type="ECO:0000313" key="2">
    <source>
        <dbReference type="EMBL" id="SHG13420.1"/>
    </source>
</evidence>
<dbReference type="RefSeq" id="WP_079564696.1">
    <property type="nucleotide sequence ID" value="NZ_LT670818.1"/>
</dbReference>
<dbReference type="OrthoDB" id="9775975at2"/>
<accession>A0A1M5HBQ9</accession>
<dbReference type="PANTHER" id="PTHR38592:SF3">
    <property type="entry name" value="BLL4819 PROTEIN"/>
    <property type="match status" value="1"/>
</dbReference>
<name>A0A1M5HBQ9_9BRAD</name>
<dbReference type="PANTHER" id="PTHR38592">
    <property type="entry name" value="BLL4819 PROTEIN"/>
    <property type="match status" value="1"/>
</dbReference>
<feature type="transmembrane region" description="Helical" evidence="1">
    <location>
        <begin position="201"/>
        <end position="221"/>
    </location>
</feature>
<dbReference type="Proteomes" id="UP000190675">
    <property type="component" value="Chromosome I"/>
</dbReference>
<feature type="transmembrane region" description="Helical" evidence="1">
    <location>
        <begin position="172"/>
        <end position="189"/>
    </location>
</feature>
<sequence length="386" mass="43921">MDIRAIVAAHGRDTRIDLFRGIANWFIFLDHIPDNVVNWITVRNYGFSGAADLFIFISGYAAAIVYAKMTVERGFIVGASRIFKRVWQLYAAYVVLFVIYLVTITDVATRYATPELIYEFNIAGVVDHPVRMLIYGLLLEARPLNLDILQLYIVLMAFFPPVLWLMLRKPDLALAGSAALYFAARAFDWNLRSLPDGSWYFNPYCWQLLFVLGAWFAFGGLEKCRSLLKSSMLFYLAIAYLLFALVMTMAGRFPELGDLMPANLFFAFNPNDRVNLAPYRVLHLLAAIFVVTRFMPKDWPGLEWRIFRPLIVCGQQSLTVFCLGVFLSFAGHFALLLSWGSLLAQILVSVSGVAIMTLAAYYISWSKRQDDPSEVRRRMASIDAHF</sequence>
<keyword evidence="1" id="KW-0812">Transmembrane</keyword>
<feature type="transmembrane region" description="Helical" evidence="1">
    <location>
        <begin position="148"/>
        <end position="167"/>
    </location>
</feature>
<keyword evidence="1" id="KW-0472">Membrane</keyword>
<dbReference type="Pfam" id="PF10129">
    <property type="entry name" value="OpgC_C"/>
    <property type="match status" value="1"/>
</dbReference>
<organism evidence="2 3">
    <name type="scientific">Bradyrhizobium erythrophlei</name>
    <dbReference type="NCBI Taxonomy" id="1437360"/>
    <lineage>
        <taxon>Bacteria</taxon>
        <taxon>Pseudomonadati</taxon>
        <taxon>Pseudomonadota</taxon>
        <taxon>Alphaproteobacteria</taxon>
        <taxon>Hyphomicrobiales</taxon>
        <taxon>Nitrobacteraceae</taxon>
        <taxon>Bradyrhizobium</taxon>
    </lineage>
</organism>
<evidence type="ECO:0008006" key="4">
    <source>
        <dbReference type="Google" id="ProtNLM"/>
    </source>
</evidence>
<reference evidence="2 3" key="1">
    <citation type="submission" date="2016-11" db="EMBL/GenBank/DDBJ databases">
        <authorList>
            <person name="Jaros S."/>
            <person name="Januszkiewicz K."/>
            <person name="Wedrychowicz H."/>
        </authorList>
    </citation>
    <scope>NUCLEOTIDE SEQUENCE [LARGE SCALE GENOMIC DNA]</scope>
    <source>
        <strain evidence="2 3">GAS242</strain>
    </source>
</reference>
<protein>
    <recommendedName>
        <fullName evidence="4">OpgC protein</fullName>
    </recommendedName>
</protein>
<proteinExistence type="predicted"/>
<keyword evidence="1" id="KW-1133">Transmembrane helix</keyword>
<feature type="transmembrane region" description="Helical" evidence="1">
    <location>
        <begin position="317"/>
        <end position="336"/>
    </location>
</feature>